<keyword evidence="3" id="KW-0812">Transmembrane</keyword>
<dbReference type="Proteomes" id="UP001317191">
    <property type="component" value="Unassembled WGS sequence"/>
</dbReference>
<accession>A0ABT0TR44</accession>
<gene>
    <name evidence="4" type="ORF">NAT50_11385</name>
</gene>
<evidence type="ECO:0000313" key="4">
    <source>
        <dbReference type="EMBL" id="MCL9809959.1"/>
    </source>
</evidence>
<feature type="region of interest" description="Disordered" evidence="2">
    <location>
        <begin position="891"/>
        <end position="911"/>
    </location>
</feature>
<feature type="compositionally biased region" description="Low complexity" evidence="2">
    <location>
        <begin position="891"/>
        <end position="904"/>
    </location>
</feature>
<evidence type="ECO:0000256" key="1">
    <source>
        <dbReference type="SAM" id="Coils"/>
    </source>
</evidence>
<comment type="caution">
    <text evidence="4">The sequence shown here is derived from an EMBL/GenBank/DDBJ whole genome shotgun (WGS) entry which is preliminary data.</text>
</comment>
<evidence type="ECO:0000256" key="3">
    <source>
        <dbReference type="SAM" id="Phobius"/>
    </source>
</evidence>
<protein>
    <recommendedName>
        <fullName evidence="6">DUF4175 family protein</fullName>
    </recommendedName>
</protein>
<reference evidence="4 5" key="1">
    <citation type="submission" date="2022-05" db="EMBL/GenBank/DDBJ databases">
        <title>Flavobacterium sp., isolated from activated sludge.</title>
        <authorList>
            <person name="Ran Q."/>
        </authorList>
    </citation>
    <scope>NUCLEOTIDE SEQUENCE [LARGE SCALE GENOMIC DNA]</scope>
    <source>
        <strain evidence="4 5">HXWNR70</strain>
    </source>
</reference>
<feature type="coiled-coil region" evidence="1">
    <location>
        <begin position="962"/>
        <end position="989"/>
    </location>
</feature>
<feature type="transmembrane region" description="Helical" evidence="3">
    <location>
        <begin position="57"/>
        <end position="78"/>
    </location>
</feature>
<feature type="compositionally biased region" description="Low complexity" evidence="2">
    <location>
        <begin position="738"/>
        <end position="752"/>
    </location>
</feature>
<feature type="compositionally biased region" description="Polar residues" evidence="2">
    <location>
        <begin position="723"/>
        <end position="736"/>
    </location>
</feature>
<evidence type="ECO:0000313" key="5">
    <source>
        <dbReference type="Proteomes" id="UP001317191"/>
    </source>
</evidence>
<feature type="compositionally biased region" description="Low complexity" evidence="2">
    <location>
        <begin position="925"/>
        <end position="948"/>
    </location>
</feature>
<feature type="coiled-coil region" evidence="1">
    <location>
        <begin position="755"/>
        <end position="782"/>
    </location>
</feature>
<evidence type="ECO:0008006" key="6">
    <source>
        <dbReference type="Google" id="ProtNLM"/>
    </source>
</evidence>
<evidence type="ECO:0000256" key="2">
    <source>
        <dbReference type="SAM" id="MobiDB-lite"/>
    </source>
</evidence>
<feature type="transmembrane region" description="Helical" evidence="3">
    <location>
        <begin position="26"/>
        <end position="51"/>
    </location>
</feature>
<feature type="region of interest" description="Disordered" evidence="2">
    <location>
        <begin position="923"/>
        <end position="960"/>
    </location>
</feature>
<keyword evidence="3" id="KW-0472">Membrane</keyword>
<keyword evidence="5" id="KW-1185">Reference proteome</keyword>
<name>A0ABT0TR44_9FLAO</name>
<feature type="region of interest" description="Disordered" evidence="2">
    <location>
        <begin position="723"/>
        <end position="752"/>
    </location>
</feature>
<proteinExistence type="predicted"/>
<feature type="transmembrane region" description="Helical" evidence="3">
    <location>
        <begin position="152"/>
        <end position="170"/>
    </location>
</feature>
<dbReference type="RefSeq" id="WP_250593350.1">
    <property type="nucleotide sequence ID" value="NZ_JAMLJM010000010.1"/>
</dbReference>
<keyword evidence="1" id="KW-0175">Coiled coil</keyword>
<organism evidence="4 5">
    <name type="scientific">Flavobacterium luminosum</name>
    <dbReference type="NCBI Taxonomy" id="2949086"/>
    <lineage>
        <taxon>Bacteria</taxon>
        <taxon>Pseudomonadati</taxon>
        <taxon>Bacteroidota</taxon>
        <taxon>Flavobacteriia</taxon>
        <taxon>Flavobacteriales</taxon>
        <taxon>Flavobacteriaceae</taxon>
        <taxon>Flavobacterium</taxon>
    </lineage>
</organism>
<dbReference type="EMBL" id="JAMLJM010000010">
    <property type="protein sequence ID" value="MCL9809959.1"/>
    <property type="molecule type" value="Genomic_DNA"/>
</dbReference>
<feature type="coiled-coil region" evidence="1">
    <location>
        <begin position="496"/>
        <end position="523"/>
    </location>
</feature>
<sequence length="1097" mass="126195">MNSSALIFLKLEEFIRKYYTNELIRGSILFVGLGLLYLLFTSFVEYFLWLPSVGRTILFWLFLIVEIFLLTRFILYPLSKLFKIKKGINNAEASKIIGNHFSDVNDKLLNFLQLTTDTNQSELLLASIEQKALALKPIPFTKAVDFTRNKRILPLAILPILVILFFLISGRQELITNSMARVVNYQQHFSPPAPFYFVIANPLVTEQNKDYVLRVKTIGNIVPDKVMIFMNNESYYMENTRSGEFQFVFEKPLANIPFHIEANEVTSPDYLLKVTTVPAVLNFEMILNFPKYLNRNTEIIKGTGNAIVPEGTSITWKMNTVATDEVNFLYEKQKISFFRQTNTFSLSQKVTKDTEYQIVTSNKALKNYENLSYSIKTVKDLYPTIKVEPVPDSLKTNKGYFIGQVADDYGLSKLQIVYYPKNNPAEIKRGNIRVKNDVYDQFVFAFPSNLTIKEGIPYEYYFEVFDNDALHQFKSSRSAIFSHRESTASEKQEQFLENQNKSIQGLEQSLKTQDRQLSELEKIQNSGKQKKELDYKDQQKINDFIKRQKQHEEMMKEFSEKMKENLEKFNPNKIDPDKQLLQERLNRVEKESEKNQKLLDELKELNSKLEQEDLLDKIEKFQQKSKNQTKSLEQLVELTKRYYVEKKAEQLAEKLQQLAEKQDQLSDSKTNSEEKQNEINKEFDALKKELNDLQKQNKELKKPLDLPSQKDKEESINNDLQNASKELQKNSPSKATVKQKSAAKKMQQMGQSMQMNMQSGEKEQLQEDVKMLRQILDNLLEFSFSEEKLINNFKASNGVSASFSKHIKAQHDLKDQFKHIDDSLFALSLRNPKIEEKITSQVGNVYYHLDKSIDYFNENQLGRGTSSQQYALTSANTLANLLADTLNSMQMSMSGQGQGSPKPGQGQGQGMQLPDIIQKQEGLGKKIQQGSKSGNQQGNSPGNQNNGSGSKGGNGQDGEGDAKAVLDILKEQRQLRDALEKELQKHGLSGQGQAALDKMKQIEKQLINKGFTQEVIQKALNLKYDLLKLEQAVQEQNQDNKRESNTNKKEFQNTAPALPAKLQEYLNSIEILNRQTLPLRSQFNKRVQDYFKEDDKL</sequence>
<keyword evidence="3" id="KW-1133">Transmembrane helix</keyword>